<proteinExistence type="inferred from homology"/>
<dbReference type="OrthoDB" id="2086132at2"/>
<reference evidence="3 4" key="1">
    <citation type="submission" date="2014-02" db="EMBL/GenBank/DDBJ databases">
        <title>Draft genome sequence of Lysinibacillus manganicus DSM 26584T.</title>
        <authorList>
            <person name="Zhang F."/>
            <person name="Wang G."/>
            <person name="Zhang L."/>
        </authorList>
    </citation>
    <scope>NUCLEOTIDE SEQUENCE [LARGE SCALE GENOMIC DNA]</scope>
    <source>
        <strain evidence="3 4">DSM 26584</strain>
    </source>
</reference>
<dbReference type="AlphaFoldDB" id="A0A0A3I783"/>
<evidence type="ECO:0000313" key="3">
    <source>
        <dbReference type="EMBL" id="KGR78583.1"/>
    </source>
</evidence>
<sequence length="173" mass="19810">MEEQLITVVTEDGSEQQGKVVFTFDSDEHSYVLYSLIDENGEESTEVSALRYELDDNGEMTNFASLETEEEWQMVEEVLNTLVHEFTDDLTNFFTITDDEGEEVICEILHRFELKEYNRSYILYTFADDEEASEIFAAAFIAGENGEVVDLIPIDSDEEWAAVENELDVISGR</sequence>
<accession>A0A0A3I783</accession>
<dbReference type="Proteomes" id="UP000030416">
    <property type="component" value="Unassembled WGS sequence"/>
</dbReference>
<keyword evidence="4" id="KW-1185">Reference proteome</keyword>
<organism evidence="3 4">
    <name type="scientific">Ureibacillus manganicus DSM 26584</name>
    <dbReference type="NCBI Taxonomy" id="1384049"/>
    <lineage>
        <taxon>Bacteria</taxon>
        <taxon>Bacillati</taxon>
        <taxon>Bacillota</taxon>
        <taxon>Bacilli</taxon>
        <taxon>Bacillales</taxon>
        <taxon>Caryophanaceae</taxon>
        <taxon>Ureibacillus</taxon>
    </lineage>
</organism>
<dbReference type="InterPro" id="IPR009711">
    <property type="entry name" value="UPF0473"/>
</dbReference>
<dbReference type="RefSeq" id="WP_036186367.1">
    <property type="nucleotide sequence ID" value="NZ_AVDA01000011.1"/>
</dbReference>
<dbReference type="STRING" id="1384049.CD29_11095"/>
<name>A0A0A3I783_9BACL</name>
<dbReference type="eggNOG" id="COG3906">
    <property type="taxonomic scope" value="Bacteria"/>
</dbReference>
<dbReference type="PANTHER" id="PTHR40066">
    <property type="entry name" value="UPF0473 PROTEIN CBO2561/CLC_2432"/>
    <property type="match status" value="1"/>
</dbReference>
<dbReference type="Pfam" id="PF06949">
    <property type="entry name" value="DUF1292"/>
    <property type="match status" value="2"/>
</dbReference>
<protein>
    <recommendedName>
        <fullName evidence="2">UPF0473 protein CD29_11095</fullName>
    </recommendedName>
</protein>
<comment type="similarity">
    <text evidence="1 2">Belongs to the UPF0473 family.</text>
</comment>
<gene>
    <name evidence="3" type="ORF">CD29_11095</name>
</gene>
<dbReference type="EMBL" id="JPVN01000011">
    <property type="protein sequence ID" value="KGR78583.1"/>
    <property type="molecule type" value="Genomic_DNA"/>
</dbReference>
<dbReference type="PANTHER" id="PTHR40066:SF1">
    <property type="entry name" value="UPF0473 PROTEIN CBO2561_CLC_2432"/>
    <property type="match status" value="1"/>
</dbReference>
<evidence type="ECO:0000313" key="4">
    <source>
        <dbReference type="Proteomes" id="UP000030416"/>
    </source>
</evidence>
<dbReference type="HAMAP" id="MF_01448">
    <property type="entry name" value="UPF0473"/>
    <property type="match status" value="2"/>
</dbReference>
<comment type="caution">
    <text evidence="3">The sequence shown here is derived from an EMBL/GenBank/DDBJ whole genome shotgun (WGS) entry which is preliminary data.</text>
</comment>
<evidence type="ECO:0000256" key="1">
    <source>
        <dbReference type="ARBA" id="ARBA00008439"/>
    </source>
</evidence>
<evidence type="ECO:0000256" key="2">
    <source>
        <dbReference type="HAMAP-Rule" id="MF_01448"/>
    </source>
</evidence>